<dbReference type="Proteomes" id="UP001461498">
    <property type="component" value="Unassembled WGS sequence"/>
</dbReference>
<dbReference type="AlphaFoldDB" id="A0AAW1D9L1"/>
<evidence type="ECO:0000313" key="1">
    <source>
        <dbReference type="EMBL" id="KAK9505833.1"/>
    </source>
</evidence>
<name>A0AAW1D9L1_9HEMI</name>
<comment type="caution">
    <text evidence="1">The sequence shown here is derived from an EMBL/GenBank/DDBJ whole genome shotgun (WGS) entry which is preliminary data.</text>
</comment>
<sequence>MGLVEDFHCHYGERETAEHIILDCTLYEDSRAAMQRKVGFHLAMDVETLPILIENKVAYEAFRECAAKTLRRRLNSGNRG</sequence>
<organism evidence="1 2">
    <name type="scientific">Rhynocoris fuscipes</name>
    <dbReference type="NCBI Taxonomy" id="488301"/>
    <lineage>
        <taxon>Eukaryota</taxon>
        <taxon>Metazoa</taxon>
        <taxon>Ecdysozoa</taxon>
        <taxon>Arthropoda</taxon>
        <taxon>Hexapoda</taxon>
        <taxon>Insecta</taxon>
        <taxon>Pterygota</taxon>
        <taxon>Neoptera</taxon>
        <taxon>Paraneoptera</taxon>
        <taxon>Hemiptera</taxon>
        <taxon>Heteroptera</taxon>
        <taxon>Panheteroptera</taxon>
        <taxon>Cimicomorpha</taxon>
        <taxon>Reduviidae</taxon>
        <taxon>Harpactorinae</taxon>
        <taxon>Harpactorini</taxon>
        <taxon>Rhynocoris</taxon>
    </lineage>
</organism>
<evidence type="ECO:0000313" key="2">
    <source>
        <dbReference type="Proteomes" id="UP001461498"/>
    </source>
</evidence>
<protein>
    <submittedName>
        <fullName evidence="1">Uncharacterized protein</fullName>
    </submittedName>
</protein>
<dbReference type="EMBL" id="JAPXFL010000006">
    <property type="protein sequence ID" value="KAK9505833.1"/>
    <property type="molecule type" value="Genomic_DNA"/>
</dbReference>
<gene>
    <name evidence="1" type="ORF">O3M35_009806</name>
</gene>
<keyword evidence="2" id="KW-1185">Reference proteome</keyword>
<reference evidence="1 2" key="1">
    <citation type="submission" date="2022-12" db="EMBL/GenBank/DDBJ databases">
        <title>Chromosome-level genome assembly of true bugs.</title>
        <authorList>
            <person name="Ma L."/>
            <person name="Li H."/>
        </authorList>
    </citation>
    <scope>NUCLEOTIDE SEQUENCE [LARGE SCALE GENOMIC DNA]</scope>
    <source>
        <strain evidence="1">Lab_2022b</strain>
    </source>
</reference>
<accession>A0AAW1D9L1</accession>
<proteinExistence type="predicted"/>